<dbReference type="KEGG" id="nmk:CHR53_01420"/>
<feature type="transmembrane region" description="Helical" evidence="1">
    <location>
        <begin position="26"/>
        <end position="50"/>
    </location>
</feature>
<keyword evidence="1" id="KW-0472">Membrane</keyword>
<proteinExistence type="predicted"/>
<evidence type="ECO:0000313" key="2">
    <source>
        <dbReference type="EMBL" id="AZU60042.1"/>
    </source>
</evidence>
<keyword evidence="1" id="KW-0812">Transmembrane</keyword>
<evidence type="ECO:0000313" key="3">
    <source>
        <dbReference type="Proteomes" id="UP000282892"/>
    </source>
</evidence>
<protein>
    <submittedName>
        <fullName evidence="2">Uncharacterized protein</fullName>
    </submittedName>
</protein>
<dbReference type="RefSeq" id="WP_084797825.1">
    <property type="nucleotide sequence ID" value="NZ_CP022572.1"/>
</dbReference>
<dbReference type="EMBL" id="CP022572">
    <property type="protein sequence ID" value="AZU60042.1"/>
    <property type="molecule type" value="Genomic_DNA"/>
</dbReference>
<accession>A0A3T0HSC1</accession>
<feature type="transmembrane region" description="Helical" evidence="1">
    <location>
        <begin position="62"/>
        <end position="84"/>
    </location>
</feature>
<keyword evidence="3" id="KW-1185">Reference proteome</keyword>
<evidence type="ECO:0000256" key="1">
    <source>
        <dbReference type="SAM" id="Phobius"/>
    </source>
</evidence>
<sequence>MGKLADLCWQGLTLQHVSHKKIVVPYLLFTVMALLFELFLLVAFIGTGYWSYSFGVRPGFVFFIAGGVLVLMMVMTVGVLARVLKRRVL</sequence>
<name>A0A3T0HSC1_9BACI</name>
<keyword evidence="1" id="KW-1133">Transmembrane helix</keyword>
<reference evidence="2 3" key="1">
    <citation type="submission" date="2017-07" db="EMBL/GenBank/DDBJ databases">
        <title>The complete genome sequence of Bacillus mesonae strain H20-5, an efficient strain improving plant abiotic stress resistance.</title>
        <authorList>
            <person name="Kim S.Y."/>
            <person name="Song H."/>
            <person name="Sang M.K."/>
            <person name="Weon H.-Y."/>
            <person name="Song J."/>
        </authorList>
    </citation>
    <scope>NUCLEOTIDE SEQUENCE [LARGE SCALE GENOMIC DNA]</scope>
    <source>
        <strain evidence="2 3">H20-5</strain>
    </source>
</reference>
<gene>
    <name evidence="2" type="ORF">CHR53_01420</name>
</gene>
<dbReference type="AlphaFoldDB" id="A0A3T0HSC1"/>
<dbReference type="OrthoDB" id="2907748at2"/>
<organism evidence="2 3">
    <name type="scientific">Neobacillus mesonae</name>
    <dbReference type="NCBI Taxonomy" id="1193713"/>
    <lineage>
        <taxon>Bacteria</taxon>
        <taxon>Bacillati</taxon>
        <taxon>Bacillota</taxon>
        <taxon>Bacilli</taxon>
        <taxon>Bacillales</taxon>
        <taxon>Bacillaceae</taxon>
        <taxon>Neobacillus</taxon>
    </lineage>
</organism>
<dbReference type="Proteomes" id="UP000282892">
    <property type="component" value="Chromosome"/>
</dbReference>